<reference evidence="2 3" key="1">
    <citation type="journal article" date="2013" name="J. Microbiol.">
        <title>Mucilaginibacter ginsenosidivorax sp. nov., with ginsenoside converting activity isolated from sediment.</title>
        <authorList>
            <person name="Kim J.K."/>
            <person name="Choi T.E."/>
            <person name="Liu Q.M."/>
            <person name="Park H.Y."/>
            <person name="Yi T.H."/>
            <person name="Yoon M.H."/>
            <person name="Kim S.C."/>
            <person name="Im W.T."/>
        </authorList>
    </citation>
    <scope>NUCLEOTIDE SEQUENCE [LARGE SCALE GENOMIC DNA]</scope>
    <source>
        <strain evidence="2 3">KHI28</strain>
    </source>
</reference>
<proteinExistence type="predicted"/>
<evidence type="ECO:0000259" key="1">
    <source>
        <dbReference type="Pfam" id="PF08818"/>
    </source>
</evidence>
<dbReference type="SUPFAM" id="SSF159888">
    <property type="entry name" value="YdhG-like"/>
    <property type="match status" value="1"/>
</dbReference>
<dbReference type="KEGG" id="mgk:FSB76_19525"/>
<dbReference type="OrthoDB" id="9800461at2"/>
<evidence type="ECO:0000313" key="3">
    <source>
        <dbReference type="Proteomes" id="UP000321362"/>
    </source>
</evidence>
<accession>A0A5B8W1V6</accession>
<dbReference type="Pfam" id="PF08818">
    <property type="entry name" value="DUF1801"/>
    <property type="match status" value="1"/>
</dbReference>
<dbReference type="AlphaFoldDB" id="A0A5B8W1V6"/>
<evidence type="ECO:0000313" key="2">
    <source>
        <dbReference type="EMBL" id="QEC78020.1"/>
    </source>
</evidence>
<gene>
    <name evidence="2" type="ORF">FSB76_19525</name>
</gene>
<organism evidence="2 3">
    <name type="scientific">Mucilaginibacter ginsenosidivorax</name>
    <dbReference type="NCBI Taxonomy" id="862126"/>
    <lineage>
        <taxon>Bacteria</taxon>
        <taxon>Pseudomonadati</taxon>
        <taxon>Bacteroidota</taxon>
        <taxon>Sphingobacteriia</taxon>
        <taxon>Sphingobacteriales</taxon>
        <taxon>Sphingobacteriaceae</taxon>
        <taxon>Mucilaginibacter</taxon>
    </lineage>
</organism>
<protein>
    <recommendedName>
        <fullName evidence="1">YdhG-like domain-containing protein</fullName>
    </recommendedName>
</protein>
<name>A0A5B8W1V6_9SPHI</name>
<dbReference type="Gene3D" id="3.90.1150.200">
    <property type="match status" value="1"/>
</dbReference>
<sequence>MEQYDSRVDAFIEKAADFAKPILEYIREIVHETSPLLVETVKWGFPFFDYKGPVCQMAAFKEHCSFGFWKATLLIDPHSALSIGDGSAGSFGRITKIEDLPSKEILQDFIRQAIALNESGKKTPEAVKKASAPKTELVIPEYFTEFLKTYPNASFNFDKSSYSHKKEYVEWIVDAKSDATRQKRMETAAEWIAEGKSRHWKYK</sequence>
<feature type="domain" description="YdhG-like" evidence="1">
    <location>
        <begin position="20"/>
        <end position="114"/>
    </location>
</feature>
<keyword evidence="3" id="KW-1185">Reference proteome</keyword>
<dbReference type="InterPro" id="IPR014922">
    <property type="entry name" value="YdhG-like"/>
</dbReference>
<dbReference type="RefSeq" id="WP_147056247.1">
    <property type="nucleotide sequence ID" value="NZ_CP042437.1"/>
</dbReference>
<dbReference type="EMBL" id="CP042437">
    <property type="protein sequence ID" value="QEC78020.1"/>
    <property type="molecule type" value="Genomic_DNA"/>
</dbReference>
<dbReference type="Proteomes" id="UP000321362">
    <property type="component" value="Chromosome"/>
</dbReference>
<dbReference type="Pfam" id="PF13376">
    <property type="entry name" value="OmdA"/>
    <property type="match status" value="1"/>
</dbReference>